<evidence type="ECO:0008006" key="3">
    <source>
        <dbReference type="Google" id="ProtNLM"/>
    </source>
</evidence>
<dbReference type="PANTHER" id="PTHR34071">
    <property type="entry name" value="5-NITROIMIDAZOLE ANTIBIOTICS RESISTANCE PROTEIN, NIMA-FAMILY-RELATED PROTEIN-RELATED"/>
    <property type="match status" value="1"/>
</dbReference>
<gene>
    <name evidence="1" type="ORF">LCER1_G004863</name>
</gene>
<dbReference type="PANTHER" id="PTHR34071:SF2">
    <property type="entry name" value="FLAVIN-NUCLEOTIDE-BINDING PROTEIN"/>
    <property type="match status" value="1"/>
</dbReference>
<dbReference type="InterPro" id="IPR024747">
    <property type="entry name" value="Pyridox_Oxase-rel"/>
</dbReference>
<sequence>MTEYSQSKLNTVNRLRKREHDTDYLSGKYDFETIHGLVNQSPVVHVAFATDPSEPFPTILPMIGQMGSFEDSSAGLDSPLDCYLHGYVSSRIMRLSQEAVARGEDGLPVCVTATKVDGFVLALAPFHHSYNYRSAILHGYAQPVESEEEKAWAMELVTNSVVPQRWQNARTPATKTEMKSTTILRVKIHAGSAKFRNGGAHDDRFDLKDESVVNNVWSGVVPTWQVMGDPIPSSDNAVAKVPAYLKEFVEKENIRNKDIAVNAVKE</sequence>
<dbReference type="EMBL" id="QGMG01000166">
    <property type="protein sequence ID" value="TVY56362.1"/>
    <property type="molecule type" value="Genomic_DNA"/>
</dbReference>
<reference evidence="1 2" key="1">
    <citation type="submission" date="2018-05" db="EMBL/GenBank/DDBJ databases">
        <title>Whole genome sequencing for identification of molecular markers to develop diagnostic detection tools for the regulated plant pathogen Lachnellula willkommii.</title>
        <authorList>
            <person name="Giroux E."/>
            <person name="Bilodeau G."/>
        </authorList>
    </citation>
    <scope>NUCLEOTIDE SEQUENCE [LARGE SCALE GENOMIC DNA]</scope>
    <source>
        <strain evidence="1 2">CBS 625.97</strain>
    </source>
</reference>
<dbReference type="Gene3D" id="2.30.110.10">
    <property type="entry name" value="Electron Transport, Fmn-binding Protein, Chain A"/>
    <property type="match status" value="1"/>
</dbReference>
<dbReference type="InterPro" id="IPR012349">
    <property type="entry name" value="Split_barrel_FMN-bd"/>
</dbReference>
<protein>
    <recommendedName>
        <fullName evidence="3">Flavin-nucleotide-binding protein</fullName>
    </recommendedName>
</protein>
<dbReference type="SUPFAM" id="SSF50475">
    <property type="entry name" value="FMN-binding split barrel"/>
    <property type="match status" value="1"/>
</dbReference>
<dbReference type="OrthoDB" id="444432at2759"/>
<dbReference type="Proteomes" id="UP000481288">
    <property type="component" value="Unassembled WGS sequence"/>
</dbReference>
<name>A0A7D8US64_9HELO</name>
<proteinExistence type="predicted"/>
<evidence type="ECO:0000313" key="1">
    <source>
        <dbReference type="EMBL" id="TVY56362.1"/>
    </source>
</evidence>
<accession>A0A7D8US64</accession>
<evidence type="ECO:0000313" key="2">
    <source>
        <dbReference type="Proteomes" id="UP000481288"/>
    </source>
</evidence>
<dbReference type="Pfam" id="PF12900">
    <property type="entry name" value="Pyridox_ox_2"/>
    <property type="match status" value="1"/>
</dbReference>
<comment type="caution">
    <text evidence="1">The sequence shown here is derived from an EMBL/GenBank/DDBJ whole genome shotgun (WGS) entry which is preliminary data.</text>
</comment>
<dbReference type="AlphaFoldDB" id="A0A7D8US64"/>
<organism evidence="1 2">
    <name type="scientific">Lachnellula cervina</name>
    <dbReference type="NCBI Taxonomy" id="1316786"/>
    <lineage>
        <taxon>Eukaryota</taxon>
        <taxon>Fungi</taxon>
        <taxon>Dikarya</taxon>
        <taxon>Ascomycota</taxon>
        <taxon>Pezizomycotina</taxon>
        <taxon>Leotiomycetes</taxon>
        <taxon>Helotiales</taxon>
        <taxon>Lachnaceae</taxon>
        <taxon>Lachnellula</taxon>
    </lineage>
</organism>
<keyword evidence="2" id="KW-1185">Reference proteome</keyword>